<keyword evidence="10" id="KW-1185">Reference proteome</keyword>
<dbReference type="Proteomes" id="UP001175000">
    <property type="component" value="Unassembled WGS sequence"/>
</dbReference>
<evidence type="ECO:0000313" key="10">
    <source>
        <dbReference type="Proteomes" id="UP001175000"/>
    </source>
</evidence>
<dbReference type="AlphaFoldDB" id="A0AA39X467"/>
<dbReference type="InterPro" id="IPR000387">
    <property type="entry name" value="Tyr_Pase_dom"/>
</dbReference>
<dbReference type="Gene3D" id="3.90.190.10">
    <property type="entry name" value="Protein tyrosine phosphatase superfamily"/>
    <property type="match status" value="1"/>
</dbReference>
<protein>
    <submittedName>
        <fullName evidence="9">Tyrosine phosphatase family-domain-containing protein</fullName>
    </submittedName>
</protein>
<reference evidence="9" key="1">
    <citation type="submission" date="2023-06" db="EMBL/GenBank/DDBJ databases">
        <title>Genome-scale phylogeny and comparative genomics of the fungal order Sordariales.</title>
        <authorList>
            <consortium name="Lawrence Berkeley National Laboratory"/>
            <person name="Hensen N."/>
            <person name="Bonometti L."/>
            <person name="Westerberg I."/>
            <person name="Brannstrom I.O."/>
            <person name="Guillou S."/>
            <person name="Cros-Aarteil S."/>
            <person name="Calhoun S."/>
            <person name="Haridas S."/>
            <person name="Kuo A."/>
            <person name="Mondo S."/>
            <person name="Pangilinan J."/>
            <person name="Riley R."/>
            <person name="Labutti K."/>
            <person name="Andreopoulos B."/>
            <person name="Lipzen A."/>
            <person name="Chen C."/>
            <person name="Yanf M."/>
            <person name="Daum C."/>
            <person name="Ng V."/>
            <person name="Clum A."/>
            <person name="Steindorff A."/>
            <person name="Ohm R."/>
            <person name="Martin F."/>
            <person name="Silar P."/>
            <person name="Natvig D."/>
            <person name="Lalanne C."/>
            <person name="Gautier V."/>
            <person name="Ament-Velasquez S.L."/>
            <person name="Kruys A."/>
            <person name="Hutchinson M.I."/>
            <person name="Powell A.J."/>
            <person name="Barry K."/>
            <person name="Miller A.N."/>
            <person name="Grigoriev I.V."/>
            <person name="Debuchy R."/>
            <person name="Gladieux P."/>
            <person name="Thoren M.H."/>
            <person name="Johannesson H."/>
        </authorList>
    </citation>
    <scope>NUCLEOTIDE SEQUENCE</scope>
    <source>
        <strain evidence="9">CBS 606.72</strain>
    </source>
</reference>
<organism evidence="9 10">
    <name type="scientific">Immersiella caudata</name>
    <dbReference type="NCBI Taxonomy" id="314043"/>
    <lineage>
        <taxon>Eukaryota</taxon>
        <taxon>Fungi</taxon>
        <taxon>Dikarya</taxon>
        <taxon>Ascomycota</taxon>
        <taxon>Pezizomycotina</taxon>
        <taxon>Sordariomycetes</taxon>
        <taxon>Sordariomycetidae</taxon>
        <taxon>Sordariales</taxon>
        <taxon>Lasiosphaeriaceae</taxon>
        <taxon>Immersiella</taxon>
    </lineage>
</organism>
<dbReference type="PANTHER" id="PTHR31126">
    <property type="entry name" value="TYROSINE-PROTEIN PHOSPHATASE"/>
    <property type="match status" value="1"/>
</dbReference>
<dbReference type="GO" id="GO:0052840">
    <property type="term" value="F:inositol diphosphate tetrakisphosphate diphosphatase activity"/>
    <property type="evidence" value="ECO:0007669"/>
    <property type="project" value="TreeGrafter"/>
</dbReference>
<evidence type="ECO:0000256" key="3">
    <source>
        <dbReference type="ARBA" id="ARBA00022801"/>
    </source>
</evidence>
<proteinExistence type="predicted"/>
<dbReference type="FunFam" id="3.90.190.10:FF:000035">
    <property type="entry name" value="Tyrosine phosphatase, putative"/>
    <property type="match status" value="1"/>
</dbReference>
<dbReference type="PROSITE" id="PS00383">
    <property type="entry name" value="TYR_PHOSPHATASE_1"/>
    <property type="match status" value="1"/>
</dbReference>
<dbReference type="PROSITE" id="PS50056">
    <property type="entry name" value="TYR_PHOSPHATASE_2"/>
    <property type="match status" value="1"/>
</dbReference>
<keyword evidence="7" id="KW-0812">Transmembrane</keyword>
<dbReference type="PANTHER" id="PTHR31126:SF48">
    <property type="entry name" value="INOSITOL PHOSPHATASE SIW14"/>
    <property type="match status" value="1"/>
</dbReference>
<evidence type="ECO:0000256" key="2">
    <source>
        <dbReference type="ARBA" id="ARBA00022490"/>
    </source>
</evidence>
<dbReference type="PRINTS" id="PR01911">
    <property type="entry name" value="PFDSPHPHTASE"/>
</dbReference>
<evidence type="ECO:0000256" key="7">
    <source>
        <dbReference type="SAM" id="Phobius"/>
    </source>
</evidence>
<feature type="region of interest" description="Disordered" evidence="6">
    <location>
        <begin position="56"/>
        <end position="76"/>
    </location>
</feature>
<keyword evidence="7" id="KW-0472">Membrane</keyword>
<keyword evidence="3" id="KW-0378">Hydrolase</keyword>
<keyword evidence="7" id="KW-1133">Transmembrane helix</keyword>
<comment type="subcellular location">
    <subcellularLocation>
        <location evidence="1">Cytoplasm</location>
    </subcellularLocation>
</comment>
<dbReference type="InterPro" id="IPR029021">
    <property type="entry name" value="Prot-tyrosine_phosphatase-like"/>
</dbReference>
<keyword evidence="2" id="KW-0963">Cytoplasm</keyword>
<dbReference type="SUPFAM" id="SSF52799">
    <property type="entry name" value="(Phosphotyrosine protein) phosphatases II"/>
    <property type="match status" value="1"/>
</dbReference>
<dbReference type="GO" id="GO:0005737">
    <property type="term" value="C:cytoplasm"/>
    <property type="evidence" value="ECO:0007669"/>
    <property type="project" value="UniProtKB-SubCell"/>
</dbReference>
<feature type="transmembrane region" description="Helical" evidence="7">
    <location>
        <begin position="295"/>
        <end position="318"/>
    </location>
</feature>
<dbReference type="InterPro" id="IPR004861">
    <property type="entry name" value="Siw14-like"/>
</dbReference>
<evidence type="ECO:0000256" key="6">
    <source>
        <dbReference type="SAM" id="MobiDB-lite"/>
    </source>
</evidence>
<evidence type="ECO:0000313" key="9">
    <source>
        <dbReference type="EMBL" id="KAK0626971.1"/>
    </source>
</evidence>
<dbReference type="GO" id="GO:0016791">
    <property type="term" value="F:phosphatase activity"/>
    <property type="evidence" value="ECO:0007669"/>
    <property type="project" value="InterPro"/>
</dbReference>
<evidence type="ECO:0000256" key="1">
    <source>
        <dbReference type="ARBA" id="ARBA00004496"/>
    </source>
</evidence>
<comment type="catalytic activity">
    <reaction evidence="4">
        <text>3,5-bis(diphospho)-1D-myo-inositol 1,2,4,6-tetrakisphosphate + H2O = 3-diphospho-1D-myo-inositol 1,2,4,5,6-pentakisphosphate + phosphate + 2 H(+)</text>
        <dbReference type="Rhea" id="RHEA:56312"/>
        <dbReference type="ChEBI" id="CHEBI:15377"/>
        <dbReference type="ChEBI" id="CHEBI:15378"/>
        <dbReference type="ChEBI" id="CHEBI:43474"/>
        <dbReference type="ChEBI" id="CHEBI:140372"/>
        <dbReference type="ChEBI" id="CHEBI:140374"/>
        <dbReference type="EC" id="3.6.1.52"/>
    </reaction>
    <physiologicalReaction direction="left-to-right" evidence="4">
        <dbReference type="Rhea" id="RHEA:56313"/>
    </physiologicalReaction>
</comment>
<evidence type="ECO:0000256" key="5">
    <source>
        <dbReference type="ARBA" id="ARBA00048424"/>
    </source>
</evidence>
<name>A0AA39X467_9PEZI</name>
<feature type="domain" description="Tyrosine specific protein phosphatases" evidence="8">
    <location>
        <begin position="208"/>
        <end position="257"/>
    </location>
</feature>
<dbReference type="EMBL" id="JAULSU010000002">
    <property type="protein sequence ID" value="KAK0626971.1"/>
    <property type="molecule type" value="Genomic_DNA"/>
</dbReference>
<evidence type="ECO:0000259" key="8">
    <source>
        <dbReference type="PROSITE" id="PS50056"/>
    </source>
</evidence>
<dbReference type="InterPro" id="IPR020428">
    <property type="entry name" value="PFA-DSPs"/>
</dbReference>
<dbReference type="InterPro" id="IPR016130">
    <property type="entry name" value="Tyr_Pase_AS"/>
</dbReference>
<comment type="caution">
    <text evidence="9">The sequence shown here is derived from an EMBL/GenBank/DDBJ whole genome shotgun (WGS) entry which is preliminary data.</text>
</comment>
<dbReference type="Pfam" id="PF03162">
    <property type="entry name" value="Y_phosphatase2"/>
    <property type="match status" value="1"/>
</dbReference>
<gene>
    <name evidence="9" type="ORF">B0T14DRAFT_562832</name>
</gene>
<accession>A0AA39X467</accession>
<sequence>MAIGIKVVSKRSARVYVEDEGENNEKDGSRQNLRRASAYEDTILIATKKDSICTANSQTTLSSQPSRQTSLEVSPSISTARVDQKLDIAVSGSGAPAEGTNGAYPGAMEMFGSVQEYDAFVNPGSETLPAAGRPLNFGVVVPGVYRSSFPQEEDYAFVEGLKLKTVVTLVQKDFPEGYHAFISNNGIKHHVFDMKGTKKQEIPIKTMRSILRLVLDRQNHPLLMHCNHGRHRTGCVVAVVRKVSGWDLGHILQEYRNFAEPKVRDCDINYITGFELTEISNLFKSAGWQFRTRNFIRATVFALFVLIIWLFSGVKMAAAPKRKLEK</sequence>
<evidence type="ECO:0000256" key="4">
    <source>
        <dbReference type="ARBA" id="ARBA00047562"/>
    </source>
</evidence>
<comment type="catalytic activity">
    <reaction evidence="5">
        <text>6-diphospho-1D-myo-inositol pentakisphosphate + H2O = 1D-myo-inositol hexakisphosphate + phosphate + H(+)</text>
        <dbReference type="Rhea" id="RHEA:79703"/>
        <dbReference type="ChEBI" id="CHEBI:15377"/>
        <dbReference type="ChEBI" id="CHEBI:15378"/>
        <dbReference type="ChEBI" id="CHEBI:43474"/>
        <dbReference type="ChEBI" id="CHEBI:58130"/>
        <dbReference type="ChEBI" id="CHEBI:230534"/>
        <dbReference type="EC" id="3.6.1.52"/>
    </reaction>
    <physiologicalReaction direction="left-to-right" evidence="5">
        <dbReference type="Rhea" id="RHEA:79704"/>
    </physiologicalReaction>
</comment>